<feature type="transmembrane region" description="Helical" evidence="1">
    <location>
        <begin position="452"/>
        <end position="472"/>
    </location>
</feature>
<dbReference type="VEuPathDB" id="AmoebaDB:ACA1_290440"/>
<feature type="transmembrane region" description="Helical" evidence="1">
    <location>
        <begin position="385"/>
        <end position="401"/>
    </location>
</feature>
<keyword evidence="1" id="KW-0472">Membrane</keyword>
<organism evidence="2 3">
    <name type="scientific">Acanthamoeba castellanii (strain ATCC 30010 / Neff)</name>
    <dbReference type="NCBI Taxonomy" id="1257118"/>
    <lineage>
        <taxon>Eukaryota</taxon>
        <taxon>Amoebozoa</taxon>
        <taxon>Discosea</taxon>
        <taxon>Longamoebia</taxon>
        <taxon>Centramoebida</taxon>
        <taxon>Acanthamoebidae</taxon>
        <taxon>Acanthamoeba</taxon>
    </lineage>
</organism>
<keyword evidence="1" id="KW-0812">Transmembrane</keyword>
<feature type="transmembrane region" description="Helical" evidence="1">
    <location>
        <begin position="209"/>
        <end position="239"/>
    </location>
</feature>
<feature type="transmembrane region" description="Helical" evidence="1">
    <location>
        <begin position="6"/>
        <end position="24"/>
    </location>
</feature>
<dbReference type="AlphaFoldDB" id="L8HJA2"/>
<accession>L8HJA2</accession>
<feature type="transmembrane region" description="Helical" evidence="1">
    <location>
        <begin position="552"/>
        <end position="576"/>
    </location>
</feature>
<gene>
    <name evidence="2" type="ORF">ACA1_290440</name>
</gene>
<feature type="transmembrane region" description="Helical" evidence="1">
    <location>
        <begin position="124"/>
        <end position="147"/>
    </location>
</feature>
<dbReference type="GeneID" id="14926316"/>
<feature type="transmembrane region" description="Helical" evidence="1">
    <location>
        <begin position="413"/>
        <end position="432"/>
    </location>
</feature>
<dbReference type="RefSeq" id="XP_004368025.1">
    <property type="nucleotide sequence ID" value="XM_004367968.1"/>
</dbReference>
<keyword evidence="3" id="KW-1185">Reference proteome</keyword>
<feature type="transmembrane region" description="Helical" evidence="1">
    <location>
        <begin position="296"/>
        <end position="317"/>
    </location>
</feature>
<feature type="transmembrane region" description="Helical" evidence="1">
    <location>
        <begin position="269"/>
        <end position="289"/>
    </location>
</feature>
<evidence type="ECO:0000256" key="1">
    <source>
        <dbReference type="SAM" id="Phobius"/>
    </source>
</evidence>
<feature type="transmembrane region" description="Helical" evidence="1">
    <location>
        <begin position="167"/>
        <end position="188"/>
    </location>
</feature>
<feature type="transmembrane region" description="Helical" evidence="1">
    <location>
        <begin position="329"/>
        <end position="349"/>
    </location>
</feature>
<feature type="transmembrane region" description="Helical" evidence="1">
    <location>
        <begin position="508"/>
        <end position="532"/>
    </location>
</feature>
<proteinExistence type="predicted"/>
<evidence type="ECO:0000313" key="2">
    <source>
        <dbReference type="EMBL" id="ELR25270.1"/>
    </source>
</evidence>
<reference evidence="2 3" key="1">
    <citation type="journal article" date="2013" name="Genome Biol.">
        <title>Genome of Acanthamoeba castellanii highlights extensive lateral gene transfer and early evolution of tyrosine kinase signaling.</title>
        <authorList>
            <person name="Clarke M."/>
            <person name="Lohan A.J."/>
            <person name="Liu B."/>
            <person name="Lagkouvardos I."/>
            <person name="Roy S."/>
            <person name="Zafar N."/>
            <person name="Bertelli C."/>
            <person name="Schilde C."/>
            <person name="Kianianmomeni A."/>
            <person name="Burglin T.R."/>
            <person name="Frech C."/>
            <person name="Turcotte B."/>
            <person name="Kopec K.O."/>
            <person name="Synnott J.M."/>
            <person name="Choo C."/>
            <person name="Paponov I."/>
            <person name="Finkler A."/>
            <person name="Soon Heng Tan C."/>
            <person name="Hutchins A.P."/>
            <person name="Weinmeier T."/>
            <person name="Rattei T."/>
            <person name="Chu J.S."/>
            <person name="Gimenez G."/>
            <person name="Irimia M."/>
            <person name="Rigden D.J."/>
            <person name="Fitzpatrick D.A."/>
            <person name="Lorenzo-Morales J."/>
            <person name="Bateman A."/>
            <person name="Chiu C.H."/>
            <person name="Tang P."/>
            <person name="Hegemann P."/>
            <person name="Fromm H."/>
            <person name="Raoult D."/>
            <person name="Greub G."/>
            <person name="Miranda-Saavedra D."/>
            <person name="Chen N."/>
            <person name="Nash P."/>
            <person name="Ginger M.L."/>
            <person name="Horn M."/>
            <person name="Schaap P."/>
            <person name="Caler L."/>
            <person name="Loftus B."/>
        </authorList>
    </citation>
    <scope>NUCLEOTIDE SEQUENCE [LARGE SCALE GENOMIC DNA]</scope>
    <source>
        <strain evidence="2 3">Neff</strain>
    </source>
</reference>
<keyword evidence="1" id="KW-1133">Transmembrane helix</keyword>
<dbReference type="Proteomes" id="UP000011083">
    <property type="component" value="Unassembled WGS sequence"/>
</dbReference>
<sequence>MKREHYYIRTVELVLIFALVLYNIKTWLDHRFAGDGKDPDILFWAWAELFQDWQLVALQLALPAFFICAGWKTALSCNEIVQARASGGESLLLAGDVSMDGSGSRSKATPTWRALLLAKAKEEAILLAWYLGGSLVLFLLHFLGLGTNEQSGGGMWDYVLLTANGHLLYFSVYISFVRLLCLPFVIVAKAWSDESAFLSPQNHTAAEPFLAGAFAITLWSALGWTALLIVPVVGLAYYLHIKGQGRHLWLALHRRYTAVLARGNDEYRWGLVMCTGLLCFMILWANAYFDSLSLNLGLILIFVVPIYFLSVSCASAPSAQTTSLGKTLVNPALLVFVAMISGFLVVMTALPDIRFAPESRLGPALFSLLLPGSVGVAIAQYFFTLTFHMCLFLLGVYWMLVEERIPSVPTTWRNLASVVLTKLILLLWNPIIPSRGTNLYFVGGLSTYSYQVGRFLSSLAGFYFTLWFLTLAKTWCDRPNTSWARLTTHYVLGSPLDKAVYRNRFGLLYLHPALMHVCGSLVVVLQEWFPVLSAPPATMVLPTANKTRDTRLMAVIWLAVVGLGCTISSFLPRAWLAAPKYRRLINDDVPSHSLI</sequence>
<dbReference type="EMBL" id="KB007805">
    <property type="protein sequence ID" value="ELR25270.1"/>
    <property type="molecule type" value="Genomic_DNA"/>
</dbReference>
<protein>
    <submittedName>
        <fullName evidence="2">Uncharacterized protein</fullName>
    </submittedName>
</protein>
<evidence type="ECO:0000313" key="3">
    <source>
        <dbReference type="Proteomes" id="UP000011083"/>
    </source>
</evidence>
<dbReference type="KEGG" id="acan:ACA1_290440"/>
<name>L8HJA2_ACACF</name>